<dbReference type="EMBL" id="LAZR01068855">
    <property type="protein sequence ID" value="KKK48858.1"/>
    <property type="molecule type" value="Genomic_DNA"/>
</dbReference>
<evidence type="ECO:0000313" key="3">
    <source>
        <dbReference type="EMBL" id="KKK48858.1"/>
    </source>
</evidence>
<name>A0A0F8VWT9_9ZZZZ</name>
<sequence>ATGNFAQAAALGVAAGAVTVAGAGLASLLNAEADKKKAAAQAAAQRAQEGAEKLSDTGTDSQSQLAATTATTTRAAVTGATGAVVTNNTVINNNDNRTMVEGNIFDRREFFSEFVEPIQAERATEQGKVVFARQSLSG</sequence>
<feature type="compositionally biased region" description="Polar residues" evidence="1">
    <location>
        <begin position="56"/>
        <end position="65"/>
    </location>
</feature>
<comment type="caution">
    <text evidence="3">The sequence shown here is derived from an EMBL/GenBank/DDBJ whole genome shotgun (WGS) entry which is preliminary data.</text>
</comment>
<dbReference type="AlphaFoldDB" id="A0A0F8VWT9"/>
<accession>A0A0F8VWT9</accession>
<organism evidence="3">
    <name type="scientific">marine sediment metagenome</name>
    <dbReference type="NCBI Taxonomy" id="412755"/>
    <lineage>
        <taxon>unclassified sequences</taxon>
        <taxon>metagenomes</taxon>
        <taxon>ecological metagenomes</taxon>
    </lineage>
</organism>
<keyword evidence="2" id="KW-0812">Transmembrane</keyword>
<feature type="transmembrane region" description="Helical" evidence="2">
    <location>
        <begin position="6"/>
        <end position="29"/>
    </location>
</feature>
<gene>
    <name evidence="3" type="ORF">LCGC14_3140890</name>
</gene>
<feature type="non-terminal residue" evidence="3">
    <location>
        <position position="1"/>
    </location>
</feature>
<keyword evidence="2" id="KW-0472">Membrane</keyword>
<proteinExistence type="predicted"/>
<feature type="region of interest" description="Disordered" evidence="1">
    <location>
        <begin position="38"/>
        <end position="72"/>
    </location>
</feature>
<evidence type="ECO:0000256" key="2">
    <source>
        <dbReference type="SAM" id="Phobius"/>
    </source>
</evidence>
<feature type="compositionally biased region" description="Low complexity" evidence="1">
    <location>
        <begin position="39"/>
        <end position="48"/>
    </location>
</feature>
<evidence type="ECO:0000256" key="1">
    <source>
        <dbReference type="SAM" id="MobiDB-lite"/>
    </source>
</evidence>
<reference evidence="3" key="1">
    <citation type="journal article" date="2015" name="Nature">
        <title>Complex archaea that bridge the gap between prokaryotes and eukaryotes.</title>
        <authorList>
            <person name="Spang A."/>
            <person name="Saw J.H."/>
            <person name="Jorgensen S.L."/>
            <person name="Zaremba-Niedzwiedzka K."/>
            <person name="Martijn J."/>
            <person name="Lind A.E."/>
            <person name="van Eijk R."/>
            <person name="Schleper C."/>
            <person name="Guy L."/>
            <person name="Ettema T.J."/>
        </authorList>
    </citation>
    <scope>NUCLEOTIDE SEQUENCE</scope>
</reference>
<protein>
    <submittedName>
        <fullName evidence="3">Uncharacterized protein</fullName>
    </submittedName>
</protein>
<keyword evidence="2" id="KW-1133">Transmembrane helix</keyword>